<dbReference type="SMART" id="SM00448">
    <property type="entry name" value="REC"/>
    <property type="match status" value="1"/>
</dbReference>
<accession>A0A7K0FS92</accession>
<feature type="modified residue" description="4-aspartylphosphate" evidence="1">
    <location>
        <position position="56"/>
    </location>
</feature>
<proteinExistence type="predicted"/>
<organism evidence="3 4">
    <name type="scientific">Pedobacter petrophilus</name>
    <dbReference type="NCBI Taxonomy" id="1908241"/>
    <lineage>
        <taxon>Bacteria</taxon>
        <taxon>Pseudomonadati</taxon>
        <taxon>Bacteroidota</taxon>
        <taxon>Sphingobacteriia</taxon>
        <taxon>Sphingobacteriales</taxon>
        <taxon>Sphingobacteriaceae</taxon>
        <taxon>Pedobacter</taxon>
    </lineage>
</organism>
<dbReference type="PANTHER" id="PTHR37299">
    <property type="entry name" value="TRANSCRIPTIONAL REGULATOR-RELATED"/>
    <property type="match status" value="1"/>
</dbReference>
<dbReference type="Proteomes" id="UP000487757">
    <property type="component" value="Unassembled WGS sequence"/>
</dbReference>
<dbReference type="SUPFAM" id="SSF52172">
    <property type="entry name" value="CheY-like"/>
    <property type="match status" value="1"/>
</dbReference>
<dbReference type="PROSITE" id="PS50110">
    <property type="entry name" value="RESPONSE_REGULATORY"/>
    <property type="match status" value="1"/>
</dbReference>
<dbReference type="InterPro" id="IPR007492">
    <property type="entry name" value="LytTR_DNA-bd_dom"/>
</dbReference>
<name>A0A7K0FS92_9SPHI</name>
<comment type="caution">
    <text evidence="3">The sequence shown here is derived from an EMBL/GenBank/DDBJ whole genome shotgun (WGS) entry which is preliminary data.</text>
</comment>
<dbReference type="EMBL" id="WKKH01000001">
    <property type="protein sequence ID" value="MRX74478.1"/>
    <property type="molecule type" value="Genomic_DNA"/>
</dbReference>
<dbReference type="InterPro" id="IPR001789">
    <property type="entry name" value="Sig_transdc_resp-reg_receiver"/>
</dbReference>
<protein>
    <submittedName>
        <fullName evidence="3">Response regulator</fullName>
    </submittedName>
</protein>
<evidence type="ECO:0000313" key="4">
    <source>
        <dbReference type="Proteomes" id="UP000487757"/>
    </source>
</evidence>
<evidence type="ECO:0000259" key="2">
    <source>
        <dbReference type="PROSITE" id="PS50110"/>
    </source>
</evidence>
<dbReference type="AlphaFoldDB" id="A0A7K0FS92"/>
<sequence>MKLTSVVIDDEPHAAEELELLIGRTPGIENKRTFNDVASAIEYLDDFGKVDIIFCDISMPEINGLDAGEILNRQCKFLIYVTAYREYALEAFGVNAAGYLLKPLSQSTFIKKIEGIRERVTLKDRAEIQDGYILAKGSNKNSFTKIQTIEIVYIEALLNYVKIHTTKDFFITYVSLKDVEEMLGTKKGFVRISRSVIISMRYLEKVEGNVLKLHSAPDFTVGETFRSDFYALLKRHSINRD</sequence>
<gene>
    <name evidence="3" type="ORF">GJU39_00130</name>
</gene>
<keyword evidence="1" id="KW-0597">Phosphoprotein</keyword>
<dbReference type="Gene3D" id="3.40.50.2300">
    <property type="match status" value="1"/>
</dbReference>
<dbReference type="InterPro" id="IPR011006">
    <property type="entry name" value="CheY-like_superfamily"/>
</dbReference>
<reference evidence="3 4" key="1">
    <citation type="submission" date="2019-11" db="EMBL/GenBank/DDBJ databases">
        <title>Pedobacter petrophilus genome.</title>
        <authorList>
            <person name="Feldbauer M.J."/>
            <person name="Newman J.D."/>
        </authorList>
    </citation>
    <scope>NUCLEOTIDE SEQUENCE [LARGE SCALE GENOMIC DNA]</scope>
    <source>
        <strain evidence="3 4">LMG 29686</strain>
    </source>
</reference>
<dbReference type="OrthoDB" id="9787344at2"/>
<dbReference type="Gene3D" id="2.40.50.1020">
    <property type="entry name" value="LytTr DNA-binding domain"/>
    <property type="match status" value="1"/>
</dbReference>
<dbReference type="PANTHER" id="PTHR37299:SF1">
    <property type="entry name" value="STAGE 0 SPORULATION PROTEIN A HOMOLOG"/>
    <property type="match status" value="1"/>
</dbReference>
<evidence type="ECO:0000313" key="3">
    <source>
        <dbReference type="EMBL" id="MRX74478.1"/>
    </source>
</evidence>
<dbReference type="SMART" id="SM00850">
    <property type="entry name" value="LytTR"/>
    <property type="match status" value="1"/>
</dbReference>
<feature type="domain" description="Response regulatory" evidence="2">
    <location>
        <begin position="4"/>
        <end position="117"/>
    </location>
</feature>
<dbReference type="InterPro" id="IPR046947">
    <property type="entry name" value="LytR-like"/>
</dbReference>
<dbReference type="Pfam" id="PF00072">
    <property type="entry name" value="Response_reg"/>
    <property type="match status" value="1"/>
</dbReference>
<keyword evidence="4" id="KW-1185">Reference proteome</keyword>
<dbReference type="RefSeq" id="WP_154278642.1">
    <property type="nucleotide sequence ID" value="NZ_JBHUJQ010000001.1"/>
</dbReference>
<dbReference type="GO" id="GO:0003677">
    <property type="term" value="F:DNA binding"/>
    <property type="evidence" value="ECO:0007669"/>
    <property type="project" value="InterPro"/>
</dbReference>
<dbReference type="Pfam" id="PF04397">
    <property type="entry name" value="LytTR"/>
    <property type="match status" value="1"/>
</dbReference>
<dbReference type="GO" id="GO:0000156">
    <property type="term" value="F:phosphorelay response regulator activity"/>
    <property type="evidence" value="ECO:0007669"/>
    <property type="project" value="InterPro"/>
</dbReference>
<evidence type="ECO:0000256" key="1">
    <source>
        <dbReference type="PROSITE-ProRule" id="PRU00169"/>
    </source>
</evidence>